<organism evidence="1 2">
    <name type="scientific">Aspergillus pseudodeflectus</name>
    <dbReference type="NCBI Taxonomy" id="176178"/>
    <lineage>
        <taxon>Eukaryota</taxon>
        <taxon>Fungi</taxon>
        <taxon>Dikarya</taxon>
        <taxon>Ascomycota</taxon>
        <taxon>Pezizomycotina</taxon>
        <taxon>Eurotiomycetes</taxon>
        <taxon>Eurotiomycetidae</taxon>
        <taxon>Eurotiales</taxon>
        <taxon>Aspergillaceae</taxon>
        <taxon>Aspergillus</taxon>
        <taxon>Aspergillus subgen. Nidulantes</taxon>
    </lineage>
</organism>
<protein>
    <submittedName>
        <fullName evidence="1">Uncharacterized protein</fullName>
    </submittedName>
</protein>
<keyword evidence="2" id="KW-1185">Reference proteome</keyword>
<sequence>MSMCAWVKKRLLARGGGDLEARAGGTLLQCRGSFVVTGQRGSSTVAGEMQVQVTVIVMVEAKVVFFGVVAEALHVANHDARDQRGDSAKRLAGRWNCAFLERRERISRVVYSAPVDFGNGANGAGIFVMATGTSETRPLLASRAHRELGS</sequence>
<proteinExistence type="predicted"/>
<dbReference type="RefSeq" id="XP_070896075.1">
    <property type="nucleotide sequence ID" value="XM_071046449.1"/>
</dbReference>
<evidence type="ECO:0000313" key="2">
    <source>
        <dbReference type="Proteomes" id="UP001610444"/>
    </source>
</evidence>
<reference evidence="1 2" key="1">
    <citation type="submission" date="2024-07" db="EMBL/GenBank/DDBJ databases">
        <title>Section-level genome sequencing and comparative genomics of Aspergillus sections Usti and Cavernicolus.</title>
        <authorList>
            <consortium name="Lawrence Berkeley National Laboratory"/>
            <person name="Nybo J.L."/>
            <person name="Vesth T.C."/>
            <person name="Theobald S."/>
            <person name="Frisvad J.C."/>
            <person name="Larsen T.O."/>
            <person name="Kjaerboelling I."/>
            <person name="Rothschild-Mancinelli K."/>
            <person name="Lyhne E.K."/>
            <person name="Kogle M.E."/>
            <person name="Barry K."/>
            <person name="Clum A."/>
            <person name="Na H."/>
            <person name="Ledsgaard L."/>
            <person name="Lin J."/>
            <person name="Lipzen A."/>
            <person name="Kuo A."/>
            <person name="Riley R."/>
            <person name="Mondo S."/>
            <person name="LaButti K."/>
            <person name="Haridas S."/>
            <person name="Pangalinan J."/>
            <person name="Salamov A.A."/>
            <person name="Simmons B.A."/>
            <person name="Magnuson J.K."/>
            <person name="Chen J."/>
            <person name="Drula E."/>
            <person name="Henrissat B."/>
            <person name="Wiebenga A."/>
            <person name="Lubbers R.J."/>
            <person name="Gomes A.C."/>
            <person name="Macurrencykelacurrency M.R."/>
            <person name="Stajich J."/>
            <person name="Grigoriev I.V."/>
            <person name="Mortensen U.H."/>
            <person name="De vries R.P."/>
            <person name="Baker S.E."/>
            <person name="Andersen M.R."/>
        </authorList>
    </citation>
    <scope>NUCLEOTIDE SEQUENCE [LARGE SCALE GENOMIC DNA]</scope>
    <source>
        <strain evidence="1 2">CBS 756.74</strain>
    </source>
</reference>
<dbReference type="EMBL" id="JBFXLR010000042">
    <property type="protein sequence ID" value="KAL2844293.1"/>
    <property type="molecule type" value="Genomic_DNA"/>
</dbReference>
<gene>
    <name evidence="1" type="ORF">BJX68DRAFT_269820</name>
</gene>
<dbReference type="Proteomes" id="UP001610444">
    <property type="component" value="Unassembled WGS sequence"/>
</dbReference>
<name>A0ABR4JW85_9EURO</name>
<evidence type="ECO:0000313" key="1">
    <source>
        <dbReference type="EMBL" id="KAL2844293.1"/>
    </source>
</evidence>
<accession>A0ABR4JW85</accession>
<dbReference type="GeneID" id="98161613"/>
<comment type="caution">
    <text evidence="1">The sequence shown here is derived from an EMBL/GenBank/DDBJ whole genome shotgun (WGS) entry which is preliminary data.</text>
</comment>